<dbReference type="AlphaFoldDB" id="A0A6M3LJ99"/>
<accession>A0A6M3LJ99</accession>
<gene>
    <name evidence="1" type="ORF">MM415B05409_0005</name>
</gene>
<proteinExistence type="predicted"/>
<organism evidence="1">
    <name type="scientific">viral metagenome</name>
    <dbReference type="NCBI Taxonomy" id="1070528"/>
    <lineage>
        <taxon>unclassified sequences</taxon>
        <taxon>metagenomes</taxon>
        <taxon>organismal metagenomes</taxon>
    </lineage>
</organism>
<evidence type="ECO:0000313" key="1">
    <source>
        <dbReference type="EMBL" id="QJA95397.1"/>
    </source>
</evidence>
<dbReference type="EMBL" id="MT143311">
    <property type="protein sequence ID" value="QJA95397.1"/>
    <property type="molecule type" value="Genomic_DNA"/>
</dbReference>
<sequence length="40" mass="4740">MSKKQGDKNKKVMKRFGRAFKDMKEIRLQLEGKSTWQPAN</sequence>
<name>A0A6M3LJ99_9ZZZZ</name>
<reference evidence="1" key="1">
    <citation type="submission" date="2020-03" db="EMBL/GenBank/DDBJ databases">
        <title>The deep terrestrial virosphere.</title>
        <authorList>
            <person name="Holmfeldt K."/>
            <person name="Nilsson E."/>
            <person name="Simone D."/>
            <person name="Lopez-Fernandez M."/>
            <person name="Wu X."/>
            <person name="de Brujin I."/>
            <person name="Lundin D."/>
            <person name="Andersson A."/>
            <person name="Bertilsson S."/>
            <person name="Dopson M."/>
        </authorList>
    </citation>
    <scope>NUCLEOTIDE SEQUENCE</scope>
    <source>
        <strain evidence="1">MM415B05409</strain>
    </source>
</reference>
<protein>
    <submittedName>
        <fullName evidence="1">Uncharacterized protein</fullName>
    </submittedName>
</protein>